<reference evidence="2 3" key="1">
    <citation type="submission" date="2010-04" db="EMBL/GenBank/DDBJ databases">
        <authorList>
            <person name="Muzny D."/>
            <person name="Qin X."/>
            <person name="Deng J."/>
            <person name="Jiang H."/>
            <person name="Liu Y."/>
            <person name="Qu J."/>
            <person name="Song X.-Z."/>
            <person name="Zhang L."/>
            <person name="Thornton R."/>
            <person name="Coyle M."/>
            <person name="Francisco L."/>
            <person name="Jackson L."/>
            <person name="Javaid M."/>
            <person name="Korchina V."/>
            <person name="Kovar C."/>
            <person name="Mata R."/>
            <person name="Mathew T."/>
            <person name="Ngo R."/>
            <person name="Nguyen L."/>
            <person name="Nguyen N."/>
            <person name="Okwuonu G."/>
            <person name="Ongeri F."/>
            <person name="Pham C."/>
            <person name="Simmons D."/>
            <person name="Wilczek-Boney K."/>
            <person name="Hale W."/>
            <person name="Jakkamsetti A."/>
            <person name="Pham P."/>
            <person name="Ruth R."/>
            <person name="San Lucas F."/>
            <person name="Warren J."/>
            <person name="Zhang J."/>
            <person name="Zhao Z."/>
            <person name="Zhou C."/>
            <person name="Zhu D."/>
            <person name="Lee S."/>
            <person name="Bess C."/>
            <person name="Blankenburg K."/>
            <person name="Forbes L."/>
            <person name="Fu Q."/>
            <person name="Gubbala S."/>
            <person name="Hirani K."/>
            <person name="Jayaseelan J.C."/>
            <person name="Lara F."/>
            <person name="Munidasa M."/>
            <person name="Palculict T."/>
            <person name="Patil S."/>
            <person name="Pu L.-L."/>
            <person name="Saada N."/>
            <person name="Tang L."/>
            <person name="Weissenberger G."/>
            <person name="Zhu Y."/>
            <person name="Hemphill L."/>
            <person name="Shang Y."/>
            <person name="Youmans B."/>
            <person name="Ayvaz T."/>
            <person name="Ross M."/>
            <person name="Santibanez J."/>
            <person name="Aqrawi P."/>
            <person name="Gross S."/>
            <person name="Joshi V."/>
            <person name="Fowler G."/>
            <person name="Nazareth L."/>
            <person name="Reid J."/>
            <person name="Worley K."/>
            <person name="Petrosino J."/>
            <person name="Highlander S."/>
            <person name="Gibbs R."/>
        </authorList>
    </citation>
    <scope>NUCLEOTIDE SEQUENCE [LARGE SCALE GENOMIC DNA]</scope>
    <source>
        <strain evidence="2 3">ATCC BAA-614</strain>
    </source>
</reference>
<evidence type="ECO:0000313" key="2">
    <source>
        <dbReference type="EMBL" id="EFG79110.1"/>
    </source>
</evidence>
<dbReference type="Proteomes" id="UP000003653">
    <property type="component" value="Unassembled WGS sequence"/>
</dbReference>
<evidence type="ECO:0000313" key="3">
    <source>
        <dbReference type="Proteomes" id="UP000003653"/>
    </source>
</evidence>
<dbReference type="EMBL" id="ADNV01000083">
    <property type="protein sequence ID" value="EFG79110.1"/>
    <property type="molecule type" value="Genomic_DNA"/>
</dbReference>
<feature type="region of interest" description="Disordered" evidence="1">
    <location>
        <begin position="1"/>
        <end position="39"/>
    </location>
</feature>
<protein>
    <submittedName>
        <fullName evidence="2">Uncharacterized protein</fullName>
    </submittedName>
</protein>
<dbReference type="AlphaFoldDB" id="D5P4B3"/>
<proteinExistence type="predicted"/>
<gene>
    <name evidence="2" type="ORF">HMPREF0591_1007</name>
</gene>
<accession>D5P4B3</accession>
<evidence type="ECO:0000256" key="1">
    <source>
        <dbReference type="SAM" id="MobiDB-lite"/>
    </source>
</evidence>
<sequence>MGQDRRAAGSVRRRARRRGRVRAPVPRRRPTLRRPRVKP</sequence>
<keyword evidence="3" id="KW-1185">Reference proteome</keyword>
<name>D5P4B3_9MYCO</name>
<feature type="compositionally biased region" description="Basic residues" evidence="1">
    <location>
        <begin position="11"/>
        <end position="39"/>
    </location>
</feature>
<dbReference type="HOGENOM" id="CLU_3313064_0_0_11"/>
<organism evidence="2 3">
    <name type="scientific">Mycobacterium parascrofulaceum ATCC BAA-614</name>
    <dbReference type="NCBI Taxonomy" id="525368"/>
    <lineage>
        <taxon>Bacteria</taxon>
        <taxon>Bacillati</taxon>
        <taxon>Actinomycetota</taxon>
        <taxon>Actinomycetes</taxon>
        <taxon>Mycobacteriales</taxon>
        <taxon>Mycobacteriaceae</taxon>
        <taxon>Mycobacterium</taxon>
        <taxon>Mycobacterium simiae complex</taxon>
    </lineage>
</organism>
<comment type="caution">
    <text evidence="2">The sequence shown here is derived from an EMBL/GenBank/DDBJ whole genome shotgun (WGS) entry which is preliminary data.</text>
</comment>